<protein>
    <submittedName>
        <fullName evidence="1">Uncharacterized protein</fullName>
    </submittedName>
</protein>
<dbReference type="Proteomes" id="UP001348805">
    <property type="component" value="Segment"/>
</dbReference>
<dbReference type="Gene3D" id="2.170.270.10">
    <property type="entry name" value="SET domain"/>
    <property type="match status" value="1"/>
</dbReference>
<sequence length="150" mass="17639">MKQRTNKKFKSVNEKSWYGLFYGQEPRDKTNIKKVTMIPTNLNQCKICSDGKSVYSNSQFYPGDIIEICPTKSIDKLSLYTKDMRDIVFEVIPNEKYVIPFGYCQYYDVISKSNPDPNCDYMWDENNNKIVIRALNRIPKNTKLVLNIRK</sequence>
<dbReference type="SUPFAM" id="SSF82199">
    <property type="entry name" value="SET domain"/>
    <property type="match status" value="1"/>
</dbReference>
<evidence type="ECO:0000313" key="2">
    <source>
        <dbReference type="Proteomes" id="UP001348805"/>
    </source>
</evidence>
<evidence type="ECO:0000313" key="1">
    <source>
        <dbReference type="EMBL" id="WQJ51438.1"/>
    </source>
</evidence>
<name>A0ABZ0Z013_9CAUD</name>
<organism evidence="1 2">
    <name type="scientific">phage Lak_Megaphage_RVC_AP3_GC26</name>
    <dbReference type="NCBI Taxonomy" id="3109225"/>
    <lineage>
        <taxon>Viruses</taxon>
        <taxon>Duplodnaviria</taxon>
        <taxon>Heunggongvirae</taxon>
        <taxon>Uroviricota</taxon>
        <taxon>Caudoviricetes</taxon>
        <taxon>Caudoviricetes code 15 clade</taxon>
    </lineage>
</organism>
<dbReference type="EMBL" id="OR769219">
    <property type="protein sequence ID" value="WQJ51438.1"/>
    <property type="molecule type" value="Genomic_DNA"/>
</dbReference>
<proteinExistence type="predicted"/>
<reference evidence="1 2" key="1">
    <citation type="submission" date="2023-11" db="EMBL/GenBank/DDBJ databases">
        <authorList>
            <person name="Cook R."/>
            <person name="Crisci M."/>
            <person name="Pye H."/>
            <person name="Adriaenssens E."/>
            <person name="Santini J."/>
        </authorList>
    </citation>
    <scope>NUCLEOTIDE SEQUENCE [LARGE SCALE GENOMIC DNA]</scope>
    <source>
        <strain evidence="1">Lak_Megaphage_RVC_AP3_GC26</strain>
    </source>
</reference>
<dbReference type="InterPro" id="IPR046341">
    <property type="entry name" value="SET_dom_sf"/>
</dbReference>
<accession>A0ABZ0Z013</accession>
<keyword evidence="2" id="KW-1185">Reference proteome</keyword>